<accession>A0A5J6PTS0</accession>
<dbReference type="PROSITE" id="PS00409">
    <property type="entry name" value="PROKAR_NTER_METHYL"/>
    <property type="match status" value="1"/>
</dbReference>
<dbReference type="OrthoDB" id="8595466at2"/>
<organism evidence="3 4">
    <name type="scientific">Neisseria zalophi</name>
    <dbReference type="NCBI Taxonomy" id="640030"/>
    <lineage>
        <taxon>Bacteria</taxon>
        <taxon>Pseudomonadati</taxon>
        <taxon>Pseudomonadota</taxon>
        <taxon>Betaproteobacteria</taxon>
        <taxon>Neisseriales</taxon>
        <taxon>Neisseriaceae</taxon>
        <taxon>Neisseria</taxon>
    </lineage>
</organism>
<keyword evidence="4" id="KW-1185">Reference proteome</keyword>
<proteinExistence type="predicted"/>
<name>A0A5J6PTS0_9NEIS</name>
<evidence type="ECO:0000256" key="2">
    <source>
        <dbReference type="SAM" id="Phobius"/>
    </source>
</evidence>
<keyword evidence="2" id="KW-1133">Transmembrane helix</keyword>
<dbReference type="InterPro" id="IPR045584">
    <property type="entry name" value="Pilin-like"/>
</dbReference>
<evidence type="ECO:0000256" key="1">
    <source>
        <dbReference type="ARBA" id="ARBA00011156"/>
    </source>
</evidence>
<evidence type="ECO:0000313" key="3">
    <source>
        <dbReference type="EMBL" id="QEY25925.1"/>
    </source>
</evidence>
<keyword evidence="2" id="KW-0812">Transmembrane</keyword>
<dbReference type="SUPFAM" id="SSF54523">
    <property type="entry name" value="Pili subunits"/>
    <property type="match status" value="1"/>
</dbReference>
<dbReference type="RefSeq" id="WP_151050729.1">
    <property type="nucleotide sequence ID" value="NZ_CP031700.1"/>
</dbReference>
<dbReference type="AlphaFoldDB" id="A0A5J6PTS0"/>
<reference evidence="3 4" key="1">
    <citation type="submission" date="2018-08" db="EMBL/GenBank/DDBJ databases">
        <title>Neisseria zalophi ATCC BAA-2455 complete genome.</title>
        <authorList>
            <person name="Veseli I.A."/>
            <person name="Buttler R."/>
            <person name="Mascarenhas dos Santos A.C."/>
            <person name="Pombert J.-F."/>
        </authorList>
    </citation>
    <scope>NUCLEOTIDE SEQUENCE [LARGE SCALE GENOMIC DNA]</scope>
    <source>
        <strain evidence="3 4">ATCC BAA-2455</strain>
    </source>
</reference>
<dbReference type="Proteomes" id="UP000325713">
    <property type="component" value="Chromosome"/>
</dbReference>
<dbReference type="InterPro" id="IPR031982">
    <property type="entry name" value="PilE-like"/>
</dbReference>
<dbReference type="Pfam" id="PF07963">
    <property type="entry name" value="N_methyl"/>
    <property type="match status" value="1"/>
</dbReference>
<dbReference type="NCBIfam" id="TIGR02532">
    <property type="entry name" value="IV_pilin_GFxxxE"/>
    <property type="match status" value="1"/>
</dbReference>
<dbReference type="InterPro" id="IPR012902">
    <property type="entry name" value="N_methyl_site"/>
</dbReference>
<dbReference type="Pfam" id="PF16732">
    <property type="entry name" value="ComP_DUS"/>
    <property type="match status" value="1"/>
</dbReference>
<sequence>MLKQYKGFTLLELMITLAVFAILAVVAIEGYQTYIRHARLSQVHAALLQNANFMERFYQQNRSFKQTSTTWPILPERSTGHFCILPQGNARGAHDDQFTLKAVAFDKNNEPRSLKIDESLIVTICEKTSSSCNDKRDFFRGGSRVDKKCTVFQ</sequence>
<evidence type="ECO:0000313" key="4">
    <source>
        <dbReference type="Proteomes" id="UP000325713"/>
    </source>
</evidence>
<dbReference type="KEGG" id="nzl:D0T92_04840"/>
<dbReference type="GO" id="GO:0043683">
    <property type="term" value="P:type IV pilus assembly"/>
    <property type="evidence" value="ECO:0007669"/>
    <property type="project" value="InterPro"/>
</dbReference>
<comment type="subunit">
    <text evidence="1">The pili are polar flexible filaments of about 5.4 nanometers diameter and 2.5 micrometers average length; they consist of only a single polypeptide chain arranged in a helical configuration of five subunits per turn in the assembled pilus.</text>
</comment>
<feature type="transmembrane region" description="Helical" evidence="2">
    <location>
        <begin position="7"/>
        <end position="28"/>
    </location>
</feature>
<protein>
    <submittedName>
        <fullName evidence="3">Type IV pilin protein</fullName>
    </submittedName>
</protein>
<dbReference type="Gene3D" id="3.30.700.50">
    <property type="match status" value="1"/>
</dbReference>
<dbReference type="EMBL" id="CP031700">
    <property type="protein sequence ID" value="QEY25925.1"/>
    <property type="molecule type" value="Genomic_DNA"/>
</dbReference>
<gene>
    <name evidence="3" type="ORF">D0T92_04840</name>
</gene>
<keyword evidence="2" id="KW-0472">Membrane</keyword>